<dbReference type="Pfam" id="PF00069">
    <property type="entry name" value="Pkinase"/>
    <property type="match status" value="3"/>
</dbReference>
<evidence type="ECO:0000256" key="1">
    <source>
        <dbReference type="ARBA" id="ARBA00022741"/>
    </source>
</evidence>
<dbReference type="SMART" id="SM00220">
    <property type="entry name" value="S_TKc"/>
    <property type="match status" value="2"/>
</dbReference>
<feature type="domain" description="NERD" evidence="5">
    <location>
        <begin position="12"/>
        <end position="124"/>
    </location>
</feature>
<name>A0ABQ3UTB7_9CHLR</name>
<evidence type="ECO:0000313" key="7">
    <source>
        <dbReference type="Proteomes" id="UP000654345"/>
    </source>
</evidence>
<dbReference type="EMBL" id="BNJG01000002">
    <property type="protein sequence ID" value="GHO56031.1"/>
    <property type="molecule type" value="Genomic_DNA"/>
</dbReference>
<dbReference type="InterPro" id="IPR008271">
    <property type="entry name" value="Ser/Thr_kinase_AS"/>
</dbReference>
<dbReference type="RefSeq" id="WP_201372620.1">
    <property type="nucleotide sequence ID" value="NZ_BNJG01000002.1"/>
</dbReference>
<comment type="caution">
    <text evidence="6">The sequence shown here is derived from an EMBL/GenBank/DDBJ whole genome shotgun (WGS) entry which is preliminary data.</text>
</comment>
<sequence length="1426" mass="161998">MAQVINLGGVQPVDEGEALVVQHLANALPSNYLLYPNIELTEPGRQPYEYDVIVVTPHAVYVVEIKRWLGQISGGDYTWTLASGKEKANPLRLANQKARVLKSRLVQFSSSLNSVWVEACVAIADTRTRLRLHGAAAERAFLYTDVVTFLQVPSRLNTRRPLVPNALMSSRNTIRDGIEQEARIRTQAPHQIGHYTVVETLARTDLTDEYIVQNNLLPNSPKLRMRMYTFSPYVSLDQRAQQLLRIRRDVQALQSIGNHPNLVMINDFSTDDSGHFIELTQWSEHGTLRDLLERGEHLSLEEKVRIIIGVAKGLAAAHAKNVVHRDLRPENILLDTYYTSRLMNFEHARVEALGQATIWSPLAADADRRYLAPELDQLNPLVSSANDLYALGAIMYELLSGHVPFANLAERNQAGDSTPFLTAFPPDLPPQLVDLAATLYQVEPAARHYTCSEVVEFLEQLLHPPKVQETAVVAQQPPTYPLYYSVGYEIDGKFKVLAQLGSGGFGQVYKVFHDMTNRVCAMKIINGDYVLKHLQVEYGILSALNHPNIAKVYFADRIHSKQFYLLLEFIEGEPFTTYTKPENLLPPQRVALLIAQLLRALDYLHQPHREREAELLHKKETGELTQEEFEEFQQVSTHYLHRDIKPGNLMLDRHGDLKLIDFNIATRLSTLPQNTRAGTPLYMAPDIVTEGWNESSDLFAVGVVFYEMITGHHPFPNTPQLDSVPEHPLAYRPDLSDVFASFLYKAIQPVRGQRFSSAQAMLAELIAVTDNLLRPKAITPFPSVGVKTPEARSDEAQLYEPDFELEDWERDKANYNPYVTRLLTLYSQARQSNAGTRGLDPIARVTYVPTWLDDRLLLDILAGKHRLVIITGNAGDGKTAFIQQLESEAERRGSILQARESSNGKRFSVAGLDFETNYDGSQDEGGKANNQVLDEFFTPFTGSDPFANKETAARIIAINEGRLRDFLHAYRQRYSYLHKAVLDFLDFSEVEKALDPGLLLVNLNWRSVVAGNEKSIISRQVKKLVDPHFWVACQTCEYKERCFLKANADRFADVNGGEQVVERLRSLFEVVYLRRRLHITMRDTRSALSYILLRDHNCEDVARLLKEDISPADYLRNFYYNSIAASDEPASELEKVSGNATELAGTADRLVGLLMQVDPAHVANPDDDRALYFATSSQLVSSPLLGFGNNEYERELLSRIHAELQNEEDDPIRRHEPEVLKRRLFYHAMLRRKSFFERRDANWRAMLPYQYIQEFLKFTDVDKQRADGQELKSKIVFAISRAAGMRERSYAEKNVVLRASSTAKTSLKSFRLFPLEAFNLRTPTLGTLANYIEYTPDRLIFQHENKSVSLAISLDLFELLNQISDGLVPSPADIQGYFLNLSLFKNALAHLPYRDALLTENDREFYQIGVDDQNILYMRAVEKRNN</sequence>
<dbReference type="PROSITE" id="PS00107">
    <property type="entry name" value="PROTEIN_KINASE_ATP"/>
    <property type="match status" value="1"/>
</dbReference>
<dbReference type="InterPro" id="IPR008266">
    <property type="entry name" value="Tyr_kinase_AS"/>
</dbReference>
<keyword evidence="2 3" id="KW-0067">ATP-binding</keyword>
<organism evidence="6 7">
    <name type="scientific">Ktedonobacter robiniae</name>
    <dbReference type="NCBI Taxonomy" id="2778365"/>
    <lineage>
        <taxon>Bacteria</taxon>
        <taxon>Bacillati</taxon>
        <taxon>Chloroflexota</taxon>
        <taxon>Ktedonobacteria</taxon>
        <taxon>Ktedonobacterales</taxon>
        <taxon>Ktedonobacteraceae</taxon>
        <taxon>Ktedonobacter</taxon>
    </lineage>
</organism>
<gene>
    <name evidence="6" type="ORF">KSB_45060</name>
</gene>
<dbReference type="InterPro" id="IPR017441">
    <property type="entry name" value="Protein_kinase_ATP_BS"/>
</dbReference>
<dbReference type="InterPro" id="IPR011528">
    <property type="entry name" value="NERD"/>
</dbReference>
<proteinExistence type="predicted"/>
<dbReference type="InterPro" id="IPR020635">
    <property type="entry name" value="Tyr_kinase_cat_dom"/>
</dbReference>
<keyword evidence="1 3" id="KW-0547">Nucleotide-binding</keyword>
<dbReference type="GO" id="GO:0016301">
    <property type="term" value="F:kinase activity"/>
    <property type="evidence" value="ECO:0007669"/>
    <property type="project" value="UniProtKB-KW"/>
</dbReference>
<keyword evidence="6" id="KW-0808">Transferase</keyword>
<accession>A0ABQ3UTB7</accession>
<dbReference type="Gene3D" id="1.10.510.10">
    <property type="entry name" value="Transferase(Phosphotransferase) domain 1"/>
    <property type="match status" value="2"/>
</dbReference>
<dbReference type="PROSITE" id="PS00108">
    <property type="entry name" value="PROTEIN_KINASE_ST"/>
    <property type="match status" value="1"/>
</dbReference>
<evidence type="ECO:0000256" key="2">
    <source>
        <dbReference type="ARBA" id="ARBA00022840"/>
    </source>
</evidence>
<dbReference type="SMART" id="SM00219">
    <property type="entry name" value="TyrKc"/>
    <property type="match status" value="1"/>
</dbReference>
<keyword evidence="6" id="KW-0418">Kinase</keyword>
<dbReference type="PANTHER" id="PTHR44167">
    <property type="entry name" value="OVARIAN-SPECIFIC SERINE/THREONINE-PROTEIN KINASE LOK-RELATED"/>
    <property type="match status" value="1"/>
</dbReference>
<dbReference type="PANTHER" id="PTHR44167:SF24">
    <property type="entry name" value="SERINE_THREONINE-PROTEIN KINASE CHK2"/>
    <property type="match status" value="1"/>
</dbReference>
<dbReference type="Proteomes" id="UP000654345">
    <property type="component" value="Unassembled WGS sequence"/>
</dbReference>
<dbReference type="CDD" id="cd14014">
    <property type="entry name" value="STKc_PknB_like"/>
    <property type="match status" value="2"/>
</dbReference>
<evidence type="ECO:0000259" key="5">
    <source>
        <dbReference type="PROSITE" id="PS50965"/>
    </source>
</evidence>
<evidence type="ECO:0000256" key="3">
    <source>
        <dbReference type="PROSITE-ProRule" id="PRU10141"/>
    </source>
</evidence>
<feature type="domain" description="Protein kinase" evidence="4">
    <location>
        <begin position="494"/>
        <end position="766"/>
    </location>
</feature>
<dbReference type="InterPro" id="IPR000719">
    <property type="entry name" value="Prot_kinase_dom"/>
</dbReference>
<feature type="binding site" evidence="3">
    <location>
        <position position="532"/>
    </location>
    <ligand>
        <name>ATP</name>
        <dbReference type="ChEBI" id="CHEBI:30616"/>
    </ligand>
</feature>
<dbReference type="PROSITE" id="PS00109">
    <property type="entry name" value="PROTEIN_KINASE_TYR"/>
    <property type="match status" value="1"/>
</dbReference>
<protein>
    <submittedName>
        <fullName evidence="6">Protein kinase</fullName>
    </submittedName>
</protein>
<dbReference type="InterPro" id="IPR011009">
    <property type="entry name" value="Kinase-like_dom_sf"/>
</dbReference>
<dbReference type="PROSITE" id="PS50011">
    <property type="entry name" value="PROTEIN_KINASE_DOM"/>
    <property type="match status" value="2"/>
</dbReference>
<dbReference type="Pfam" id="PF08378">
    <property type="entry name" value="NERD"/>
    <property type="match status" value="1"/>
</dbReference>
<evidence type="ECO:0000259" key="4">
    <source>
        <dbReference type="PROSITE" id="PS50011"/>
    </source>
</evidence>
<reference evidence="6 7" key="1">
    <citation type="journal article" date="2021" name="Int. J. Syst. Evol. Microbiol.">
        <title>Reticulibacter mediterranei gen. nov., sp. nov., within the new family Reticulibacteraceae fam. nov., and Ktedonospora formicarum gen. nov., sp. nov., Ktedonobacter robiniae sp. nov., Dictyobacter formicarum sp. nov. and Dictyobacter arantiisoli sp. nov., belonging to the class Ktedonobacteria.</title>
        <authorList>
            <person name="Yabe S."/>
            <person name="Zheng Y."/>
            <person name="Wang C.M."/>
            <person name="Sakai Y."/>
            <person name="Abe K."/>
            <person name="Yokota A."/>
            <person name="Donadio S."/>
            <person name="Cavaletti L."/>
            <person name="Monciardini P."/>
        </authorList>
    </citation>
    <scope>NUCLEOTIDE SEQUENCE [LARGE SCALE GENOMIC DNA]</scope>
    <source>
        <strain evidence="6 7">SOSP1-30</strain>
    </source>
</reference>
<evidence type="ECO:0000313" key="6">
    <source>
        <dbReference type="EMBL" id="GHO56031.1"/>
    </source>
</evidence>
<dbReference type="SUPFAM" id="SSF56112">
    <property type="entry name" value="Protein kinase-like (PK-like)"/>
    <property type="match status" value="2"/>
</dbReference>
<keyword evidence="7" id="KW-1185">Reference proteome</keyword>
<dbReference type="NCBIfam" id="NF047741">
    <property type="entry name" value="antiphage_MADS6"/>
    <property type="match status" value="1"/>
</dbReference>
<dbReference type="PROSITE" id="PS50965">
    <property type="entry name" value="NERD"/>
    <property type="match status" value="1"/>
</dbReference>
<feature type="domain" description="Protein kinase" evidence="4">
    <location>
        <begin position="195"/>
        <end position="458"/>
    </location>
</feature>